<comment type="caution">
    <text evidence="12">The sequence shown here is derived from an EMBL/GenBank/DDBJ whole genome shotgun (WGS) entry which is preliminary data.</text>
</comment>
<dbReference type="Pfam" id="PF06039">
    <property type="entry name" value="Mqo"/>
    <property type="match status" value="1"/>
</dbReference>
<evidence type="ECO:0000313" key="12">
    <source>
        <dbReference type="EMBL" id="NLS09465.1"/>
    </source>
</evidence>
<keyword evidence="13" id="KW-1185">Reference proteome</keyword>
<evidence type="ECO:0000256" key="2">
    <source>
        <dbReference type="ARBA" id="ARBA00001974"/>
    </source>
</evidence>
<dbReference type="Proteomes" id="UP000523139">
    <property type="component" value="Unassembled WGS sequence"/>
</dbReference>
<evidence type="ECO:0000256" key="4">
    <source>
        <dbReference type="ARBA" id="ARBA00013026"/>
    </source>
</evidence>
<reference evidence="12 13" key="1">
    <citation type="submission" date="2020-04" db="EMBL/GenBank/DDBJ databases">
        <title>Nesterenkonia sp. nov., isolated from marine sediment.</title>
        <authorList>
            <person name="Zhang G."/>
        </authorList>
    </citation>
    <scope>NUCLEOTIDE SEQUENCE [LARGE SCALE GENOMIC DNA]</scope>
    <source>
        <strain evidence="12 13">MY13</strain>
    </source>
</reference>
<evidence type="ECO:0000313" key="13">
    <source>
        <dbReference type="Proteomes" id="UP000523139"/>
    </source>
</evidence>
<evidence type="ECO:0000256" key="1">
    <source>
        <dbReference type="ARBA" id="ARBA00001139"/>
    </source>
</evidence>
<organism evidence="12 13">
    <name type="scientific">Nesterenkonia sedimenti</name>
    <dbReference type="NCBI Taxonomy" id="1463632"/>
    <lineage>
        <taxon>Bacteria</taxon>
        <taxon>Bacillati</taxon>
        <taxon>Actinomycetota</taxon>
        <taxon>Actinomycetes</taxon>
        <taxon>Micrococcales</taxon>
        <taxon>Micrococcaceae</taxon>
        <taxon>Nesterenkonia</taxon>
    </lineage>
</organism>
<evidence type="ECO:0000256" key="11">
    <source>
        <dbReference type="SAM" id="MobiDB-lite"/>
    </source>
</evidence>
<accession>A0A7X8TJ71</accession>
<keyword evidence="5" id="KW-0816">Tricarboxylic acid cycle</keyword>
<evidence type="ECO:0000256" key="8">
    <source>
        <dbReference type="ARBA" id="ARBA00023002"/>
    </source>
</evidence>
<feature type="region of interest" description="Disordered" evidence="11">
    <location>
        <begin position="72"/>
        <end position="116"/>
    </location>
</feature>
<keyword evidence="6" id="KW-0285">Flavoprotein</keyword>
<dbReference type="GO" id="GO:0006099">
    <property type="term" value="P:tricarboxylic acid cycle"/>
    <property type="evidence" value="ECO:0007669"/>
    <property type="project" value="UniProtKB-UniPathway"/>
</dbReference>
<evidence type="ECO:0000256" key="3">
    <source>
        <dbReference type="ARBA" id="ARBA00005012"/>
    </source>
</evidence>
<keyword evidence="7" id="KW-0274">FAD</keyword>
<evidence type="ECO:0000256" key="7">
    <source>
        <dbReference type="ARBA" id="ARBA00022827"/>
    </source>
</evidence>
<dbReference type="AlphaFoldDB" id="A0A7X8TJ71"/>
<evidence type="ECO:0000256" key="5">
    <source>
        <dbReference type="ARBA" id="ARBA00022532"/>
    </source>
</evidence>
<protein>
    <recommendedName>
        <fullName evidence="4">malate dehydrogenase (quinone)</fullName>
        <ecNumber evidence="4">1.1.5.4</ecNumber>
    </recommendedName>
    <alternativeName>
        <fullName evidence="10">MQO</fullName>
    </alternativeName>
    <alternativeName>
        <fullName evidence="9">Malate dehydrogenase [quinone]</fullName>
    </alternativeName>
</protein>
<dbReference type="GO" id="GO:0008924">
    <property type="term" value="F:L-malate dehydrogenase (quinone) activity"/>
    <property type="evidence" value="ECO:0007669"/>
    <property type="project" value="UniProtKB-EC"/>
</dbReference>
<proteinExistence type="predicted"/>
<comment type="catalytic activity">
    <reaction evidence="1">
        <text>(S)-malate + a quinone = a quinol + oxaloacetate</text>
        <dbReference type="Rhea" id="RHEA:46012"/>
        <dbReference type="ChEBI" id="CHEBI:15589"/>
        <dbReference type="ChEBI" id="CHEBI:16452"/>
        <dbReference type="ChEBI" id="CHEBI:24646"/>
        <dbReference type="ChEBI" id="CHEBI:132124"/>
        <dbReference type="EC" id="1.1.5.4"/>
    </reaction>
</comment>
<feature type="compositionally biased region" description="Gly residues" evidence="11">
    <location>
        <begin position="75"/>
        <end position="88"/>
    </location>
</feature>
<dbReference type="EMBL" id="JABAHY010000003">
    <property type="protein sequence ID" value="NLS09465.1"/>
    <property type="molecule type" value="Genomic_DNA"/>
</dbReference>
<dbReference type="EC" id="1.1.5.4" evidence="4"/>
<sequence length="116" mass="12028">MGVQNLNLLKLLIGDLTKGHRQRIEALREFFPAAQPQHWQLITAGQRAQIVKADPRRGGRLTFGTELISSPAGTITGGLHRGAPGPGSTGALAAADGLQSPAARLSARPGTGPHPG</sequence>
<keyword evidence="8" id="KW-0560">Oxidoreductase</keyword>
<comment type="cofactor">
    <cofactor evidence="2">
        <name>FAD</name>
        <dbReference type="ChEBI" id="CHEBI:57692"/>
    </cofactor>
</comment>
<dbReference type="UniPathway" id="UPA00223">
    <property type="reaction ID" value="UER01008"/>
</dbReference>
<evidence type="ECO:0000256" key="10">
    <source>
        <dbReference type="ARBA" id="ARBA00031550"/>
    </source>
</evidence>
<dbReference type="InterPro" id="IPR006231">
    <property type="entry name" value="MQO"/>
</dbReference>
<gene>
    <name evidence="12" type="ORF">HGQ17_05470</name>
</gene>
<evidence type="ECO:0000256" key="9">
    <source>
        <dbReference type="ARBA" id="ARBA00030660"/>
    </source>
</evidence>
<comment type="pathway">
    <text evidence="3">Carbohydrate metabolism; tricarboxylic acid cycle; oxaloacetate from (S)-malate (quinone route): step 1/1.</text>
</comment>
<evidence type="ECO:0000256" key="6">
    <source>
        <dbReference type="ARBA" id="ARBA00022630"/>
    </source>
</evidence>
<name>A0A7X8TJ71_9MICC</name>